<reference evidence="3" key="2">
    <citation type="submission" date="2025-09" db="UniProtKB">
        <authorList>
            <consortium name="Ensembl"/>
        </authorList>
    </citation>
    <scope>IDENTIFICATION</scope>
</reference>
<protein>
    <recommendedName>
        <fullName evidence="1">RNA-directed DNA polymerase</fullName>
        <ecNumber evidence="1">2.7.7.49</ecNumber>
    </recommendedName>
</protein>
<dbReference type="Proteomes" id="UP000694540">
    <property type="component" value="Unplaced"/>
</dbReference>
<evidence type="ECO:0000256" key="1">
    <source>
        <dbReference type="ARBA" id="ARBA00012493"/>
    </source>
</evidence>
<keyword evidence="4" id="KW-1185">Reference proteome</keyword>
<dbReference type="EC" id="2.7.7.49" evidence="1"/>
<evidence type="ECO:0000259" key="2">
    <source>
        <dbReference type="Pfam" id="PF00078"/>
    </source>
</evidence>
<dbReference type="PANTHER" id="PTHR19446">
    <property type="entry name" value="REVERSE TRANSCRIPTASES"/>
    <property type="match status" value="1"/>
</dbReference>
<dbReference type="InterPro" id="IPR043502">
    <property type="entry name" value="DNA/RNA_pol_sf"/>
</dbReference>
<reference evidence="3" key="1">
    <citation type="submission" date="2025-08" db="UniProtKB">
        <authorList>
            <consortium name="Ensembl"/>
        </authorList>
    </citation>
    <scope>IDENTIFICATION</scope>
</reference>
<name>A0A8C3W9G0_9CETA</name>
<dbReference type="Pfam" id="PF00078">
    <property type="entry name" value="RVT_1"/>
    <property type="match status" value="1"/>
</dbReference>
<dbReference type="GeneTree" id="ENSGT01150000286946"/>
<dbReference type="SUPFAM" id="SSF56672">
    <property type="entry name" value="DNA/RNA polymerases"/>
    <property type="match status" value="1"/>
</dbReference>
<evidence type="ECO:0000313" key="3">
    <source>
        <dbReference type="Ensembl" id="ENSCWAP00000010800.1"/>
    </source>
</evidence>
<dbReference type="InterPro" id="IPR000477">
    <property type="entry name" value="RT_dom"/>
</dbReference>
<proteinExistence type="predicted"/>
<dbReference type="AlphaFoldDB" id="A0A8C3W9G0"/>
<sequence>MDKFLETYTLPKLNQEEINQLNRPITRNEIEYVIKTLPTNKSPGPDGFTGEFYQTYKEELIPILLKLFQTIEEKGTLPKTFYDANITLIPKPDKDTTKKENYRPISLMNIDAKILNKILANRIQQHIKKTIHQDQVGFIPGAQGWFNVRKSINVINHINKS</sequence>
<evidence type="ECO:0000313" key="4">
    <source>
        <dbReference type="Proteomes" id="UP000694540"/>
    </source>
</evidence>
<organism evidence="3 4">
    <name type="scientific">Catagonus wagneri</name>
    <name type="common">Chacoan peccary</name>
    <dbReference type="NCBI Taxonomy" id="51154"/>
    <lineage>
        <taxon>Eukaryota</taxon>
        <taxon>Metazoa</taxon>
        <taxon>Chordata</taxon>
        <taxon>Craniata</taxon>
        <taxon>Vertebrata</taxon>
        <taxon>Euteleostomi</taxon>
        <taxon>Mammalia</taxon>
        <taxon>Eutheria</taxon>
        <taxon>Laurasiatheria</taxon>
        <taxon>Artiodactyla</taxon>
        <taxon>Suina</taxon>
        <taxon>Tayassuidae</taxon>
        <taxon>Catagonus</taxon>
    </lineage>
</organism>
<feature type="domain" description="Reverse transcriptase" evidence="2">
    <location>
        <begin position="89"/>
        <end position="144"/>
    </location>
</feature>
<dbReference type="GO" id="GO:0003964">
    <property type="term" value="F:RNA-directed DNA polymerase activity"/>
    <property type="evidence" value="ECO:0007669"/>
    <property type="project" value="UniProtKB-EC"/>
</dbReference>
<dbReference type="Ensembl" id="ENSCWAT00000011751.1">
    <property type="protein sequence ID" value="ENSCWAP00000010800.1"/>
    <property type="gene ID" value="ENSCWAG00000008453.1"/>
</dbReference>
<accession>A0A8C3W9G0</accession>